<evidence type="ECO:0000256" key="1">
    <source>
        <dbReference type="SAM" id="MobiDB-lite"/>
    </source>
</evidence>
<evidence type="ECO:0000313" key="3">
    <source>
        <dbReference type="Proteomes" id="UP000321083"/>
    </source>
</evidence>
<dbReference type="EMBL" id="SRHE01000167">
    <property type="protein sequence ID" value="TWW09833.1"/>
    <property type="molecule type" value="Genomic_DNA"/>
</dbReference>
<reference evidence="2 3" key="2">
    <citation type="submission" date="2019-08" db="EMBL/GenBank/DDBJ databases">
        <authorList>
            <person name="Henke P."/>
        </authorList>
    </citation>
    <scope>NUCLEOTIDE SEQUENCE [LARGE SCALE GENOMIC DNA]</scope>
    <source>
        <strain evidence="2">Phe10_nw2017</strain>
    </source>
</reference>
<dbReference type="Proteomes" id="UP000321083">
    <property type="component" value="Unassembled WGS sequence"/>
</dbReference>
<feature type="region of interest" description="Disordered" evidence="1">
    <location>
        <begin position="242"/>
        <end position="269"/>
    </location>
</feature>
<feature type="compositionally biased region" description="Polar residues" evidence="1">
    <location>
        <begin position="253"/>
        <end position="269"/>
    </location>
</feature>
<gene>
    <name evidence="2" type="ORF">E3A20_10380</name>
</gene>
<reference evidence="2 3" key="1">
    <citation type="submission" date="2019-08" db="EMBL/GenBank/DDBJ databases">
        <title>100 year-old enigma solved: identification of Planctomyces bekefii, the type genus and species of the phylum Planctomycetes.</title>
        <authorList>
            <person name="Svetlana D.N."/>
            <person name="Overmann J."/>
        </authorList>
    </citation>
    <scope>NUCLEOTIDE SEQUENCE [LARGE SCALE GENOMIC DNA]</scope>
    <source>
        <strain evidence="2">Phe10_nw2017</strain>
    </source>
</reference>
<feature type="region of interest" description="Disordered" evidence="1">
    <location>
        <begin position="42"/>
        <end position="126"/>
    </location>
</feature>
<evidence type="ECO:0000313" key="2">
    <source>
        <dbReference type="EMBL" id="TWW09833.1"/>
    </source>
</evidence>
<protein>
    <submittedName>
        <fullName evidence="2">Uncharacterized protein</fullName>
    </submittedName>
</protein>
<comment type="caution">
    <text evidence="2">The sequence shown here is derived from an EMBL/GenBank/DDBJ whole genome shotgun (WGS) entry which is preliminary data.</text>
</comment>
<keyword evidence="3" id="KW-1185">Reference proteome</keyword>
<sequence length="519" mass="56567">MSNSVNNKLLNTQSNNRPAQVYDINLNSDLISSLQESINSLSGQLNSTDSEPSIPPEESILDTPLPISNETTTSRGGNKRTSSTSSNSSSSVITRRDKPNPNTDGLAKRTYVPGADKSVKPDDQPVSQVPAIQIPFLERQPIGSETKLGNGTTITTTKNDDGTTTETIVSSTGTITKTYEDFPLDKKGNPTGFRTTIVNNNYEVTILSTVINDLGDGTFSTVTTDITDPSNPFHVMSSALKKNSDAKDDDGNSIYNSNTSQSNGFIENSTSENITFDDVDSLRRPSGYRTTYNSKDASGASFTNITETISFTDENGKRVTVVYDVTDPNNMVEISRALRDDPFTVKKKTGTGMTSQLDKINQWGLLDITGDEKLDPSSDLLLIARYLKGFRGSELTQDINLGENPKSVSELEEKISKVLNRGLLDIVGTESQTDNNDLKILARYMMGARGEVLLDKKSASDDSIKINDDGSNVLTIDEQNPILGEIQEIFGVDGKKLEFSNASGQKQNYRLFFVNTTNT</sequence>
<feature type="compositionally biased region" description="Low complexity" evidence="1">
    <location>
        <begin position="71"/>
        <end position="91"/>
    </location>
</feature>
<dbReference type="AlphaFoldDB" id="A0A5C6M6P3"/>
<organism evidence="2 3">
    <name type="scientific">Planctomyces bekefii</name>
    <dbReference type="NCBI Taxonomy" id="1653850"/>
    <lineage>
        <taxon>Bacteria</taxon>
        <taxon>Pseudomonadati</taxon>
        <taxon>Planctomycetota</taxon>
        <taxon>Planctomycetia</taxon>
        <taxon>Planctomycetales</taxon>
        <taxon>Planctomycetaceae</taxon>
        <taxon>Planctomyces</taxon>
    </lineage>
</organism>
<accession>A0A5C6M6P3</accession>
<feature type="compositionally biased region" description="Polar residues" evidence="1">
    <location>
        <begin position="42"/>
        <end position="51"/>
    </location>
</feature>
<name>A0A5C6M6P3_9PLAN</name>
<proteinExistence type="predicted"/>